<sequence length="352" mass="39598">MPKYNKVLFMSYAVPTFYPTHSGPVAPVGAAPFVSLSNADLQDRAQRFVNVLYWTREKFKDHSGMIDDKTLKIFMAPEFYFRNASADEVDSRRFNLMTYWGSYPAELRYELAEAIYDAIHGQNEFKDWSIVAGTITSHLPGDGEYVLTGGLLNTTILMRGKRDKMDASAPYVLMEKHYISNIDGPDKDWHANLNPGTIFSYELNPDQSLDNLIRWDDMMSGLEVCLDHYKGVLLDALTLLWNVVDPSYPPLDLQLVTSCGMDLGASNVVVKNGALALLTDGMSSRNWPNTPLTQLGRFDRNNLASPLQFYPLPELAVLPEGSDFRVTYPDYEGEQGVYAYEAVDLLKTNCHG</sequence>
<evidence type="ECO:0000313" key="1">
    <source>
        <dbReference type="EMBL" id="QDT96844.1"/>
    </source>
</evidence>
<dbReference type="KEGG" id="gaw:V144x_23020"/>
<name>A0A517VV14_9PLAN</name>
<evidence type="ECO:0000313" key="2">
    <source>
        <dbReference type="Proteomes" id="UP000318704"/>
    </source>
</evidence>
<accession>A0A517VV14</accession>
<organism evidence="1 2">
    <name type="scientific">Gimesia aquarii</name>
    <dbReference type="NCBI Taxonomy" id="2527964"/>
    <lineage>
        <taxon>Bacteria</taxon>
        <taxon>Pseudomonadati</taxon>
        <taxon>Planctomycetota</taxon>
        <taxon>Planctomycetia</taxon>
        <taxon>Planctomycetales</taxon>
        <taxon>Planctomycetaceae</taxon>
        <taxon>Gimesia</taxon>
    </lineage>
</organism>
<reference evidence="1 2" key="1">
    <citation type="submission" date="2019-03" db="EMBL/GenBank/DDBJ databases">
        <title>Deep-cultivation of Planctomycetes and their phenomic and genomic characterization uncovers novel biology.</title>
        <authorList>
            <person name="Wiegand S."/>
            <person name="Jogler M."/>
            <person name="Boedeker C."/>
            <person name="Pinto D."/>
            <person name="Vollmers J."/>
            <person name="Rivas-Marin E."/>
            <person name="Kohn T."/>
            <person name="Peeters S.H."/>
            <person name="Heuer A."/>
            <person name="Rast P."/>
            <person name="Oberbeckmann S."/>
            <person name="Bunk B."/>
            <person name="Jeske O."/>
            <person name="Meyerdierks A."/>
            <person name="Storesund J.E."/>
            <person name="Kallscheuer N."/>
            <person name="Luecker S."/>
            <person name="Lage O.M."/>
            <person name="Pohl T."/>
            <person name="Merkel B.J."/>
            <person name="Hornburger P."/>
            <person name="Mueller R.-W."/>
            <person name="Bruemmer F."/>
            <person name="Labrenz M."/>
            <person name="Spormann A.M."/>
            <person name="Op den Camp H."/>
            <person name="Overmann J."/>
            <person name="Amann R."/>
            <person name="Jetten M.S.M."/>
            <person name="Mascher T."/>
            <person name="Medema M.H."/>
            <person name="Devos D.P."/>
            <person name="Kaster A.-K."/>
            <person name="Ovreas L."/>
            <person name="Rohde M."/>
            <person name="Galperin M.Y."/>
            <person name="Jogler C."/>
        </authorList>
    </citation>
    <scope>NUCLEOTIDE SEQUENCE [LARGE SCALE GENOMIC DNA]</scope>
    <source>
        <strain evidence="1 2">V144</strain>
    </source>
</reference>
<protein>
    <submittedName>
        <fullName evidence="1">Uncharacterized protein</fullName>
    </submittedName>
</protein>
<gene>
    <name evidence="1" type="ORF">V144x_23020</name>
</gene>
<proteinExistence type="predicted"/>
<dbReference type="Proteomes" id="UP000318704">
    <property type="component" value="Chromosome"/>
</dbReference>
<dbReference type="EMBL" id="CP037920">
    <property type="protein sequence ID" value="QDT96844.1"/>
    <property type="molecule type" value="Genomic_DNA"/>
</dbReference>
<dbReference type="RefSeq" id="WP_144985241.1">
    <property type="nucleotide sequence ID" value="NZ_CP037920.1"/>
</dbReference>
<dbReference type="AlphaFoldDB" id="A0A517VV14"/>